<name>A0A1X7AL14_9GAMM</name>
<dbReference type="RefSeq" id="WP_087110887.1">
    <property type="nucleotide sequence ID" value="NZ_CBCSCN010000006.1"/>
</dbReference>
<dbReference type="EMBL" id="FWPT01000006">
    <property type="protein sequence ID" value="SMA48520.1"/>
    <property type="molecule type" value="Genomic_DNA"/>
</dbReference>
<gene>
    <name evidence="4" type="ORF">EHSB41UT_02778</name>
</gene>
<dbReference type="SUPFAM" id="SSF53474">
    <property type="entry name" value="alpha/beta-Hydrolases"/>
    <property type="match status" value="1"/>
</dbReference>
<feature type="domain" description="Phospholipase/carboxylesterase/thioesterase" evidence="3">
    <location>
        <begin position="16"/>
        <end position="215"/>
    </location>
</feature>
<sequence length="220" mass="24360">MNNTSLQFLANKSAGDSRTCVILFHGYGASMQDLYGISDFMDPNKTCDWFFPDGWLAAEGGMGRAWFPIDAQALQMAMLTGQPRDLRDKVPEGFDEAISLTKAFIEERLDNYDRVIIGGFSQGAMITSHIAPMISDKLDGLLLFSGNLIAESLLVDKLREASPIKFFQSHGQQDPVLGFDYAKDLYDLLIKHGHTGDFLPFHGQHEITGPVLEEAGKLIL</sequence>
<dbReference type="PANTHER" id="PTHR10655">
    <property type="entry name" value="LYSOPHOSPHOLIPASE-RELATED"/>
    <property type="match status" value="1"/>
</dbReference>
<accession>A0A1X7AL14</accession>
<dbReference type="PANTHER" id="PTHR10655:SF17">
    <property type="entry name" value="LYSOPHOSPHOLIPASE-LIKE PROTEIN 1"/>
    <property type="match status" value="1"/>
</dbReference>
<evidence type="ECO:0000313" key="4">
    <source>
        <dbReference type="EMBL" id="SMA48520.1"/>
    </source>
</evidence>
<dbReference type="OrthoDB" id="9801763at2"/>
<evidence type="ECO:0000256" key="1">
    <source>
        <dbReference type="ARBA" id="ARBA00006499"/>
    </source>
</evidence>
<dbReference type="InterPro" id="IPR050565">
    <property type="entry name" value="LYPA1-2/EST-like"/>
</dbReference>
<comment type="similarity">
    <text evidence="1">Belongs to the AB hydrolase superfamily. AB hydrolase 2 family.</text>
</comment>
<proteinExistence type="inferred from homology"/>
<dbReference type="InterPro" id="IPR029058">
    <property type="entry name" value="AB_hydrolase_fold"/>
</dbReference>
<dbReference type="Pfam" id="PF02230">
    <property type="entry name" value="Abhydrolase_2"/>
    <property type="match status" value="1"/>
</dbReference>
<keyword evidence="2" id="KW-0378">Hydrolase</keyword>
<dbReference type="GO" id="GO:0016787">
    <property type="term" value="F:hydrolase activity"/>
    <property type="evidence" value="ECO:0007669"/>
    <property type="project" value="UniProtKB-KW"/>
</dbReference>
<dbReference type="Proteomes" id="UP000196573">
    <property type="component" value="Unassembled WGS sequence"/>
</dbReference>
<evidence type="ECO:0000259" key="3">
    <source>
        <dbReference type="Pfam" id="PF02230"/>
    </source>
</evidence>
<protein>
    <submittedName>
        <fullName evidence="4">Phospholipase/Carboxylesterase</fullName>
    </submittedName>
</protein>
<evidence type="ECO:0000313" key="5">
    <source>
        <dbReference type="Proteomes" id="UP000196573"/>
    </source>
</evidence>
<dbReference type="AlphaFoldDB" id="A0A1X7AL14"/>
<organism evidence="4 5">
    <name type="scientific">Parendozoicomonas haliclonae</name>
    <dbReference type="NCBI Taxonomy" id="1960125"/>
    <lineage>
        <taxon>Bacteria</taxon>
        <taxon>Pseudomonadati</taxon>
        <taxon>Pseudomonadota</taxon>
        <taxon>Gammaproteobacteria</taxon>
        <taxon>Oceanospirillales</taxon>
        <taxon>Endozoicomonadaceae</taxon>
        <taxon>Parendozoicomonas</taxon>
    </lineage>
</organism>
<dbReference type="Gene3D" id="3.40.50.1820">
    <property type="entry name" value="alpha/beta hydrolase"/>
    <property type="match status" value="1"/>
</dbReference>
<reference evidence="4 5" key="1">
    <citation type="submission" date="2017-03" db="EMBL/GenBank/DDBJ databases">
        <authorList>
            <person name="Afonso C.L."/>
            <person name="Miller P.J."/>
            <person name="Scott M.A."/>
            <person name="Spackman E."/>
            <person name="Goraichik I."/>
            <person name="Dimitrov K.M."/>
            <person name="Suarez D.L."/>
            <person name="Swayne D.E."/>
        </authorList>
    </citation>
    <scope>NUCLEOTIDE SEQUENCE [LARGE SCALE GENOMIC DNA]</scope>
    <source>
        <strain evidence="4">SB41UT1</strain>
    </source>
</reference>
<dbReference type="InterPro" id="IPR003140">
    <property type="entry name" value="PLipase/COase/thioEstase"/>
</dbReference>
<keyword evidence="5" id="KW-1185">Reference proteome</keyword>
<evidence type="ECO:0000256" key="2">
    <source>
        <dbReference type="ARBA" id="ARBA00022801"/>
    </source>
</evidence>